<comment type="catalytic activity">
    <reaction evidence="8">
        <text>L-seryl-[protein] + ATP = O-phospho-L-seryl-[protein] + ADP + H(+)</text>
        <dbReference type="Rhea" id="RHEA:17989"/>
        <dbReference type="Rhea" id="RHEA-COMP:9863"/>
        <dbReference type="Rhea" id="RHEA-COMP:11604"/>
        <dbReference type="ChEBI" id="CHEBI:15378"/>
        <dbReference type="ChEBI" id="CHEBI:29999"/>
        <dbReference type="ChEBI" id="CHEBI:30616"/>
        <dbReference type="ChEBI" id="CHEBI:83421"/>
        <dbReference type="ChEBI" id="CHEBI:456216"/>
        <dbReference type="EC" id="2.7.11.1"/>
    </reaction>
</comment>
<feature type="region of interest" description="Disordered" evidence="9">
    <location>
        <begin position="202"/>
        <end position="259"/>
    </location>
</feature>
<feature type="compositionally biased region" description="Basic and acidic residues" evidence="9">
    <location>
        <begin position="242"/>
        <end position="259"/>
    </location>
</feature>
<gene>
    <name evidence="11" type="ORF">PECUL_23A041084</name>
</gene>
<evidence type="ECO:0000256" key="9">
    <source>
        <dbReference type="SAM" id="MobiDB-lite"/>
    </source>
</evidence>
<evidence type="ECO:0000313" key="12">
    <source>
        <dbReference type="Proteomes" id="UP001295444"/>
    </source>
</evidence>
<dbReference type="AlphaFoldDB" id="A0AAD1VR31"/>
<dbReference type="EMBL" id="OW240912">
    <property type="protein sequence ID" value="CAH2224970.1"/>
    <property type="molecule type" value="Genomic_DNA"/>
</dbReference>
<feature type="region of interest" description="Disordered" evidence="9">
    <location>
        <begin position="147"/>
        <end position="171"/>
    </location>
</feature>
<evidence type="ECO:0000256" key="3">
    <source>
        <dbReference type="ARBA" id="ARBA00022679"/>
    </source>
</evidence>
<evidence type="ECO:0000256" key="5">
    <source>
        <dbReference type="ARBA" id="ARBA00022777"/>
    </source>
</evidence>
<comment type="catalytic activity">
    <reaction evidence="7">
        <text>L-threonyl-[protein] + ATP = O-phospho-L-threonyl-[protein] + ADP + H(+)</text>
        <dbReference type="Rhea" id="RHEA:46608"/>
        <dbReference type="Rhea" id="RHEA-COMP:11060"/>
        <dbReference type="Rhea" id="RHEA-COMP:11605"/>
        <dbReference type="ChEBI" id="CHEBI:15378"/>
        <dbReference type="ChEBI" id="CHEBI:30013"/>
        <dbReference type="ChEBI" id="CHEBI:30616"/>
        <dbReference type="ChEBI" id="CHEBI:61977"/>
        <dbReference type="ChEBI" id="CHEBI:456216"/>
        <dbReference type="EC" id="2.7.11.1"/>
    </reaction>
</comment>
<evidence type="ECO:0000256" key="6">
    <source>
        <dbReference type="ARBA" id="ARBA00022840"/>
    </source>
</evidence>
<dbReference type="Proteomes" id="UP001295444">
    <property type="component" value="Chromosome 01"/>
</dbReference>
<dbReference type="Gene3D" id="1.10.510.10">
    <property type="entry name" value="Transferase(Phosphotransferase) domain 1"/>
    <property type="match status" value="1"/>
</dbReference>
<sequence>MCVTVNGNIQCFILFSSTMELARTCVGTEFYLSPEICENLPYRNKTDIWSLGCVLYELCALKRPFEAQSLIQLAVKICRGRFEPISSKYSNDLRSLIAQLFKISPRDRPSINSILQKPFLEKMIKIFLSPEHIQEKFRHLVLHKKKEFPSKHPRSTPPADYSRTNQKQWRQNAPGTMLKSLAVVEMQSDNVCDRSLKQWNPTEEEVYETDTSSEIDLDKERLEPRSDDYDTDFEESEDELQEEVKESMEKDLKQREDDV</sequence>
<keyword evidence="3" id="KW-0808">Transferase</keyword>
<feature type="compositionally biased region" description="Acidic residues" evidence="9">
    <location>
        <begin position="229"/>
        <end position="241"/>
    </location>
</feature>
<dbReference type="GO" id="GO:0004674">
    <property type="term" value="F:protein serine/threonine kinase activity"/>
    <property type="evidence" value="ECO:0007669"/>
    <property type="project" value="UniProtKB-KW"/>
</dbReference>
<name>A0AAD1VR31_PELCU</name>
<dbReference type="InterPro" id="IPR011009">
    <property type="entry name" value="Kinase-like_dom_sf"/>
</dbReference>
<dbReference type="GO" id="GO:0005524">
    <property type="term" value="F:ATP binding"/>
    <property type="evidence" value="ECO:0007669"/>
    <property type="project" value="UniProtKB-KW"/>
</dbReference>
<dbReference type="InterPro" id="IPR051131">
    <property type="entry name" value="NEK_Ser/Thr_kinase_NIMA"/>
</dbReference>
<dbReference type="SUPFAM" id="SSF56112">
    <property type="entry name" value="Protein kinase-like (PK-like)"/>
    <property type="match status" value="1"/>
</dbReference>
<dbReference type="SMART" id="SM00220">
    <property type="entry name" value="S_TKc"/>
    <property type="match status" value="1"/>
</dbReference>
<evidence type="ECO:0000256" key="8">
    <source>
        <dbReference type="ARBA" id="ARBA00048679"/>
    </source>
</evidence>
<keyword evidence="2" id="KW-0723">Serine/threonine-protein kinase</keyword>
<feature type="compositionally biased region" description="Polar residues" evidence="9">
    <location>
        <begin position="162"/>
        <end position="171"/>
    </location>
</feature>
<dbReference type="EC" id="2.7.11.1" evidence="1"/>
<dbReference type="PROSITE" id="PS50011">
    <property type="entry name" value="PROTEIN_KINASE_DOM"/>
    <property type="match status" value="1"/>
</dbReference>
<evidence type="ECO:0000259" key="10">
    <source>
        <dbReference type="PROSITE" id="PS50011"/>
    </source>
</evidence>
<evidence type="ECO:0000256" key="7">
    <source>
        <dbReference type="ARBA" id="ARBA00047899"/>
    </source>
</evidence>
<dbReference type="PANTHER" id="PTHR44899:SF1">
    <property type="entry name" value="SERINE_THREONINE-PROTEIN KINASE NEK5"/>
    <property type="match status" value="1"/>
</dbReference>
<evidence type="ECO:0000256" key="1">
    <source>
        <dbReference type="ARBA" id="ARBA00012513"/>
    </source>
</evidence>
<keyword evidence="6" id="KW-0067">ATP-binding</keyword>
<evidence type="ECO:0000313" key="11">
    <source>
        <dbReference type="EMBL" id="CAH2224970.1"/>
    </source>
</evidence>
<accession>A0AAD1VR31</accession>
<evidence type="ECO:0000256" key="4">
    <source>
        <dbReference type="ARBA" id="ARBA00022741"/>
    </source>
</evidence>
<proteinExistence type="predicted"/>
<keyword evidence="4" id="KW-0547">Nucleotide-binding</keyword>
<keyword evidence="12" id="KW-1185">Reference proteome</keyword>
<evidence type="ECO:0000256" key="2">
    <source>
        <dbReference type="ARBA" id="ARBA00022527"/>
    </source>
</evidence>
<feature type="domain" description="Protein kinase" evidence="10">
    <location>
        <begin position="1"/>
        <end position="120"/>
    </location>
</feature>
<dbReference type="Pfam" id="PF00069">
    <property type="entry name" value="Pkinase"/>
    <property type="match status" value="1"/>
</dbReference>
<dbReference type="PANTHER" id="PTHR44899">
    <property type="entry name" value="CAMK FAMILY PROTEIN KINASE"/>
    <property type="match status" value="1"/>
</dbReference>
<organism evidence="11 12">
    <name type="scientific">Pelobates cultripes</name>
    <name type="common">Western spadefoot toad</name>
    <dbReference type="NCBI Taxonomy" id="61616"/>
    <lineage>
        <taxon>Eukaryota</taxon>
        <taxon>Metazoa</taxon>
        <taxon>Chordata</taxon>
        <taxon>Craniata</taxon>
        <taxon>Vertebrata</taxon>
        <taxon>Euteleostomi</taxon>
        <taxon>Amphibia</taxon>
        <taxon>Batrachia</taxon>
        <taxon>Anura</taxon>
        <taxon>Pelobatoidea</taxon>
        <taxon>Pelobatidae</taxon>
        <taxon>Pelobates</taxon>
    </lineage>
</organism>
<keyword evidence="5 11" id="KW-0418">Kinase</keyword>
<reference evidence="11" key="1">
    <citation type="submission" date="2022-03" db="EMBL/GenBank/DDBJ databases">
        <authorList>
            <person name="Alioto T."/>
            <person name="Alioto T."/>
            <person name="Gomez Garrido J."/>
        </authorList>
    </citation>
    <scope>NUCLEOTIDE SEQUENCE</scope>
</reference>
<dbReference type="InterPro" id="IPR000719">
    <property type="entry name" value="Prot_kinase_dom"/>
</dbReference>
<protein>
    <recommendedName>
        <fullName evidence="1">non-specific serine/threonine protein kinase</fullName>
        <ecNumber evidence="1">2.7.11.1</ecNumber>
    </recommendedName>
</protein>
<feature type="compositionally biased region" description="Basic and acidic residues" evidence="9">
    <location>
        <begin position="216"/>
        <end position="228"/>
    </location>
</feature>
<feature type="compositionally biased region" description="Acidic residues" evidence="9">
    <location>
        <begin position="202"/>
        <end position="215"/>
    </location>
</feature>